<protein>
    <recommendedName>
        <fullName evidence="11">WRKY domain-containing protein</fullName>
    </recommendedName>
</protein>
<dbReference type="GO" id="GO:0046872">
    <property type="term" value="F:metal ion binding"/>
    <property type="evidence" value="ECO:0007669"/>
    <property type="project" value="UniProtKB-KW"/>
</dbReference>
<dbReference type="Gene3D" id="2.20.25.80">
    <property type="entry name" value="WRKY domain"/>
    <property type="match status" value="2"/>
</dbReference>
<keyword evidence="6" id="KW-0238">DNA-binding</keyword>
<comment type="similarity">
    <text evidence="9">Belongs to the WRKY group I family.</text>
</comment>
<dbReference type="InterPro" id="IPR036576">
    <property type="entry name" value="WRKY_dom_sf"/>
</dbReference>
<accession>A0AA88QNV4</accession>
<dbReference type="FunFam" id="2.20.25.80:FF:000003">
    <property type="entry name" value="WRKY transcription factor 57"/>
    <property type="match status" value="1"/>
</dbReference>
<dbReference type="AlphaFoldDB" id="A0AA88QNV4"/>
<dbReference type="SMART" id="SM00774">
    <property type="entry name" value="WRKY"/>
    <property type="match status" value="2"/>
</dbReference>
<dbReference type="InterPro" id="IPR003657">
    <property type="entry name" value="WRKY_dom"/>
</dbReference>
<comment type="caution">
    <text evidence="12">The sequence shown here is derived from an EMBL/GenBank/DDBJ whole genome shotgun (WGS) entry which is preliminary data.</text>
</comment>
<evidence type="ECO:0000313" key="12">
    <source>
        <dbReference type="EMBL" id="KAK2974239.1"/>
    </source>
</evidence>
<feature type="region of interest" description="Disordered" evidence="10">
    <location>
        <begin position="420"/>
        <end position="470"/>
    </location>
</feature>
<reference evidence="12" key="1">
    <citation type="submission" date="2022-12" db="EMBL/GenBank/DDBJ databases">
        <title>Draft genome assemblies for two species of Escallonia (Escalloniales).</title>
        <authorList>
            <person name="Chanderbali A."/>
            <person name="Dervinis C."/>
            <person name="Anghel I."/>
            <person name="Soltis D."/>
            <person name="Soltis P."/>
            <person name="Zapata F."/>
        </authorList>
    </citation>
    <scope>NUCLEOTIDE SEQUENCE</scope>
    <source>
        <strain evidence="12">UCBG92.1500</strain>
        <tissue evidence="12">Leaf</tissue>
    </source>
</reference>
<name>A0AA88QNV4_9ASTE</name>
<dbReference type="SUPFAM" id="SSF118290">
    <property type="entry name" value="WRKY DNA-binding domain"/>
    <property type="match status" value="2"/>
</dbReference>
<evidence type="ECO:0000256" key="7">
    <source>
        <dbReference type="ARBA" id="ARBA00023163"/>
    </source>
</evidence>
<evidence type="ECO:0000256" key="6">
    <source>
        <dbReference type="ARBA" id="ARBA00023125"/>
    </source>
</evidence>
<evidence type="ECO:0000256" key="5">
    <source>
        <dbReference type="ARBA" id="ARBA00023015"/>
    </source>
</evidence>
<sequence>MLEMGENGGGDFDDWTALVTSPRGLIPYECGEKFDDVVVKQEVKVEEGGWDIENGNVGPEVRIGGSIAERRAAKCGFNASMIDVAGVSAAGPPPSPGARTPVITIPSGISPTALLDSPVMLPNALFVYTNGYSLLKPKAVPELLIFSVSHFWDLSITPFSHESLSLNSVTPAAHGDRGGQILSYQTLASMQSPVDFEFPVQFPKDTALRNCATRSPAEVKDSTNMILSASCAALQSCNADSGSNQIAPIGEPINGGDRGAQHLLEGIQKGAFPLMGISKNAEDGYNWRKYGQKHVKGSEFPRSYYKCTHPDCLVKKKVERSHDGQITEIVYKGAHNHHASRPSLLASPFSQNEVPDSVDGSSSSVKAEDGAVWRSIQLGCKDIKFDADWTVDDLERTSSTSIVTETSDPLSTMHEKTKGMLESAGTPELSSTLASHDGDDEDGATQGCISPGGDAGDEESEPKRRKSAEINVASRNMREPRVVVQIESEVDILDDGYRWRKYGQKVVKGNPNPRSYYKCTSAGCPVRKHVERAADNLKYVITTYEGKHIHEVPAAKNSSQANSNVGNPPATSNIPLPKIANVHKPEPRVQDHAIHFERKPALGSDYMKPGLLGNFGSDAKFRPSSIYQMQFPPLQSSMPYASFGMNTNHNETHPACSMAPVLPDFPIPIPTSVQGSSNMALGGYDNHGNSIGPIRSFLGGRS</sequence>
<evidence type="ECO:0000259" key="11">
    <source>
        <dbReference type="PROSITE" id="PS50811"/>
    </source>
</evidence>
<dbReference type="GO" id="GO:0003700">
    <property type="term" value="F:DNA-binding transcription factor activity"/>
    <property type="evidence" value="ECO:0007669"/>
    <property type="project" value="InterPro"/>
</dbReference>
<dbReference type="EMBL" id="JAVXUO010002326">
    <property type="protein sequence ID" value="KAK2974239.1"/>
    <property type="molecule type" value="Genomic_DNA"/>
</dbReference>
<evidence type="ECO:0000256" key="1">
    <source>
        <dbReference type="ARBA" id="ARBA00004123"/>
    </source>
</evidence>
<comment type="subcellular location">
    <subcellularLocation>
        <location evidence="1">Nucleus</location>
    </subcellularLocation>
</comment>
<keyword evidence="3" id="KW-0677">Repeat</keyword>
<evidence type="ECO:0000256" key="10">
    <source>
        <dbReference type="SAM" id="MobiDB-lite"/>
    </source>
</evidence>
<dbReference type="GO" id="GO:0043565">
    <property type="term" value="F:sequence-specific DNA binding"/>
    <property type="evidence" value="ECO:0007669"/>
    <property type="project" value="InterPro"/>
</dbReference>
<proteinExistence type="inferred from homology"/>
<evidence type="ECO:0000256" key="9">
    <source>
        <dbReference type="ARBA" id="ARBA00061157"/>
    </source>
</evidence>
<evidence type="ECO:0000256" key="3">
    <source>
        <dbReference type="ARBA" id="ARBA00022737"/>
    </source>
</evidence>
<dbReference type="GO" id="GO:0005634">
    <property type="term" value="C:nucleus"/>
    <property type="evidence" value="ECO:0007669"/>
    <property type="project" value="UniProtKB-SubCell"/>
</dbReference>
<dbReference type="Proteomes" id="UP001187471">
    <property type="component" value="Unassembled WGS sequence"/>
</dbReference>
<evidence type="ECO:0000256" key="8">
    <source>
        <dbReference type="ARBA" id="ARBA00023242"/>
    </source>
</evidence>
<keyword evidence="8" id="KW-0539">Nucleus</keyword>
<dbReference type="InterPro" id="IPR044810">
    <property type="entry name" value="WRKY_plant"/>
</dbReference>
<feature type="region of interest" description="Disordered" evidence="10">
    <location>
        <begin position="554"/>
        <end position="576"/>
    </location>
</feature>
<keyword evidence="7" id="KW-0804">Transcription</keyword>
<dbReference type="PANTHER" id="PTHR31221">
    <property type="entry name" value="WRKY TRANSCRIPTION FACTOR PROTEIN 1-RELATED"/>
    <property type="match status" value="1"/>
</dbReference>
<gene>
    <name evidence="12" type="ORF">RJ640_016725</name>
</gene>
<dbReference type="Pfam" id="PF03106">
    <property type="entry name" value="WRKY"/>
    <property type="match status" value="2"/>
</dbReference>
<dbReference type="PROSITE" id="PS50811">
    <property type="entry name" value="WRKY"/>
    <property type="match status" value="2"/>
</dbReference>
<evidence type="ECO:0000256" key="2">
    <source>
        <dbReference type="ARBA" id="ARBA00022723"/>
    </source>
</evidence>
<keyword evidence="4" id="KW-0862">Zinc</keyword>
<feature type="domain" description="WRKY" evidence="11">
    <location>
        <begin position="488"/>
        <end position="553"/>
    </location>
</feature>
<organism evidence="12 13">
    <name type="scientific">Escallonia rubra</name>
    <dbReference type="NCBI Taxonomy" id="112253"/>
    <lineage>
        <taxon>Eukaryota</taxon>
        <taxon>Viridiplantae</taxon>
        <taxon>Streptophyta</taxon>
        <taxon>Embryophyta</taxon>
        <taxon>Tracheophyta</taxon>
        <taxon>Spermatophyta</taxon>
        <taxon>Magnoliopsida</taxon>
        <taxon>eudicotyledons</taxon>
        <taxon>Gunneridae</taxon>
        <taxon>Pentapetalae</taxon>
        <taxon>asterids</taxon>
        <taxon>campanulids</taxon>
        <taxon>Escalloniales</taxon>
        <taxon>Escalloniaceae</taxon>
        <taxon>Escallonia</taxon>
    </lineage>
</organism>
<dbReference type="PANTHER" id="PTHR31221:SF193">
    <property type="entry name" value="WRKY TRANSCRIPTION FACTOR PROTEIN 1-RELATED"/>
    <property type="match status" value="1"/>
</dbReference>
<feature type="compositionally biased region" description="Polar residues" evidence="10">
    <location>
        <begin position="556"/>
        <end position="574"/>
    </location>
</feature>
<keyword evidence="13" id="KW-1185">Reference proteome</keyword>
<dbReference type="FunFam" id="2.20.25.80:FF:000006">
    <property type="entry name" value="WRKY transcription factor"/>
    <property type="match status" value="1"/>
</dbReference>
<evidence type="ECO:0000256" key="4">
    <source>
        <dbReference type="ARBA" id="ARBA00022833"/>
    </source>
</evidence>
<keyword evidence="5" id="KW-0805">Transcription regulation</keyword>
<keyword evidence="2" id="KW-0479">Metal-binding</keyword>
<evidence type="ECO:0000313" key="13">
    <source>
        <dbReference type="Proteomes" id="UP001187471"/>
    </source>
</evidence>
<feature type="domain" description="WRKY" evidence="11">
    <location>
        <begin position="282"/>
        <end position="340"/>
    </location>
</feature>
<feature type="region of interest" description="Disordered" evidence="10">
    <location>
        <begin position="341"/>
        <end position="366"/>
    </location>
</feature>